<protein>
    <submittedName>
        <fullName evidence="5">Intracellular protease/amidase protein</fullName>
    </submittedName>
</protein>
<dbReference type="GO" id="GO:0008233">
    <property type="term" value="F:peptidase activity"/>
    <property type="evidence" value="ECO:0007669"/>
    <property type="project" value="UniProtKB-KW"/>
</dbReference>
<evidence type="ECO:0000256" key="1">
    <source>
        <dbReference type="ARBA" id="ARBA00023016"/>
    </source>
</evidence>
<dbReference type="GO" id="GO:0019243">
    <property type="term" value="P:methylglyoxal catabolic process to D-lactate via S-lactoyl-glutathione"/>
    <property type="evidence" value="ECO:0007669"/>
    <property type="project" value="TreeGrafter"/>
</dbReference>
<proteinExistence type="inferred from homology"/>
<organism evidence="5">
    <name type="scientific">Herbaspirillum seropedicae</name>
    <dbReference type="NCBI Taxonomy" id="964"/>
    <lineage>
        <taxon>Bacteria</taxon>
        <taxon>Pseudomonadati</taxon>
        <taxon>Pseudomonadota</taxon>
        <taxon>Betaproteobacteria</taxon>
        <taxon>Burkholderiales</taxon>
        <taxon>Oxalobacteraceae</taxon>
        <taxon>Herbaspirillum</taxon>
    </lineage>
</organism>
<dbReference type="Gene3D" id="3.40.50.880">
    <property type="match status" value="1"/>
</dbReference>
<name>A2RPT1_HERSE</name>
<keyword evidence="2" id="KW-0456">Lyase</keyword>
<keyword evidence="1" id="KW-0346">Stress response</keyword>
<dbReference type="Pfam" id="PF01965">
    <property type="entry name" value="DJ-1_PfpI"/>
    <property type="match status" value="1"/>
</dbReference>
<dbReference type="PATRIC" id="fig|964.11.peg.2740"/>
<dbReference type="PANTHER" id="PTHR48094:SF11">
    <property type="entry name" value="GLUTATHIONE-INDEPENDENT GLYOXALASE HSP31-RELATED"/>
    <property type="match status" value="1"/>
</dbReference>
<keyword evidence="5" id="KW-0378">Hydrolase</keyword>
<dbReference type="InterPro" id="IPR029062">
    <property type="entry name" value="Class_I_gatase-like"/>
</dbReference>
<dbReference type="AlphaFoldDB" id="A2RPT1"/>
<evidence type="ECO:0000256" key="3">
    <source>
        <dbReference type="ARBA" id="ARBA00038493"/>
    </source>
</evidence>
<reference evidence="5" key="1">
    <citation type="submission" date="2007-01" db="EMBL/GenBank/DDBJ databases">
        <title>A two-dimensional proteome reference map of Herbaspirillum seropedicae proteins.</title>
        <authorList>
            <person name="Chaves D.F.S."/>
            <person name="Ferrer P.P."/>
            <person name="Monteiro R.A."/>
            <person name="Souza E.M."/>
            <person name="Cruz L.M."/>
            <person name="Pedrosa F.O."/>
        </authorList>
    </citation>
    <scope>NUCLEOTIDE SEQUENCE</scope>
</reference>
<dbReference type="CDD" id="cd03141">
    <property type="entry name" value="GATase1_Hsp31_like"/>
    <property type="match status" value="1"/>
</dbReference>
<dbReference type="RefSeq" id="WP_013234590.1">
    <property type="nucleotide sequence ID" value="NZ_CP011930.1"/>
</dbReference>
<evidence type="ECO:0000259" key="4">
    <source>
        <dbReference type="Pfam" id="PF01965"/>
    </source>
</evidence>
<dbReference type="GO" id="GO:0006508">
    <property type="term" value="P:proteolysis"/>
    <property type="evidence" value="ECO:0007669"/>
    <property type="project" value="UniProtKB-KW"/>
</dbReference>
<comment type="similarity">
    <text evidence="3">Belongs to the peptidase C56 family. HSP31-like subfamily.</text>
</comment>
<dbReference type="InterPro" id="IPR002818">
    <property type="entry name" value="DJ-1/PfpI"/>
</dbReference>
<dbReference type="SUPFAM" id="SSF52317">
    <property type="entry name" value="Class I glutamine amidotransferase-like"/>
    <property type="match status" value="1"/>
</dbReference>
<dbReference type="GO" id="GO:0019172">
    <property type="term" value="F:glyoxalase III activity"/>
    <property type="evidence" value="ECO:0007669"/>
    <property type="project" value="TreeGrafter"/>
</dbReference>
<dbReference type="EMBL" id="AM490493">
    <property type="protein sequence ID" value="CAM32588.1"/>
    <property type="molecule type" value="Genomic_DNA"/>
</dbReference>
<sequence length="232" mass="24488">MSQAKILMIVTSSSRMGDTDKPTGLWAEELAAPYYALVDAGAEVVVASTAGGRAPIDPGSVKPRGENDAIVERMLADAQLQEVIAHTRPLGELTVEGFDAVFFPGGHGTMWDLPGDAHVKAIVEAAYAGGKFVASVCHGAAGLVSAVRADGKPMVQGLRVNSFTDAEEREVGLASVVPFLLESRLRELGGVFEGTDNWQVFAIRDGQLITGQNPQSSERVAEMLLEALALRA</sequence>
<evidence type="ECO:0000256" key="2">
    <source>
        <dbReference type="ARBA" id="ARBA00023239"/>
    </source>
</evidence>
<dbReference type="InterPro" id="IPR050325">
    <property type="entry name" value="Prot/Nucl_acid_deglycase"/>
</dbReference>
<dbReference type="PANTHER" id="PTHR48094">
    <property type="entry name" value="PROTEIN/NUCLEIC ACID DEGLYCASE DJ-1-RELATED"/>
    <property type="match status" value="1"/>
</dbReference>
<gene>
    <name evidence="5" type="primary">HS248.0306</name>
</gene>
<keyword evidence="5" id="KW-0645">Protease</keyword>
<dbReference type="GeneID" id="29390456"/>
<accession>A2RPT1</accession>
<reference evidence="5" key="2">
    <citation type="submission" date="2007-02" db="EMBL/GenBank/DDBJ databases">
        <title>Genome sequence of the nitrogen fixing bacterium Herbaspirillum seropedicae.</title>
        <authorList>
            <person name="Pedrosa F.O."/>
        </authorList>
    </citation>
    <scope>NUCLEOTIDE SEQUENCE</scope>
</reference>
<dbReference type="GO" id="GO:0005737">
    <property type="term" value="C:cytoplasm"/>
    <property type="evidence" value="ECO:0007669"/>
    <property type="project" value="TreeGrafter"/>
</dbReference>
<dbReference type="KEGG" id="hsz:ACP92_13090"/>
<feature type="domain" description="DJ-1/PfpI" evidence="4">
    <location>
        <begin position="29"/>
        <end position="226"/>
    </location>
</feature>
<evidence type="ECO:0000313" key="5">
    <source>
        <dbReference type="EMBL" id="CAM32588.1"/>
    </source>
</evidence>
<dbReference type="OMA" id="TYTPDWL"/>